<dbReference type="EMBL" id="CAJNOC010000791">
    <property type="protein sequence ID" value="CAF0803296.1"/>
    <property type="molecule type" value="Genomic_DNA"/>
</dbReference>
<evidence type="ECO:0000313" key="1">
    <source>
        <dbReference type="EMBL" id="CAF0803296.1"/>
    </source>
</evidence>
<dbReference type="AlphaFoldDB" id="A0A813T4H7"/>
<dbReference type="Proteomes" id="UP000663879">
    <property type="component" value="Unassembled WGS sequence"/>
</dbReference>
<proteinExistence type="predicted"/>
<accession>A0A813T4H7</accession>
<protein>
    <submittedName>
        <fullName evidence="1">Uncharacterized protein</fullName>
    </submittedName>
</protein>
<gene>
    <name evidence="1" type="ORF">OXX778_LOCUS6584</name>
</gene>
<sequence>MNQAYHFLRSEGSPTIENPIKMYVNLKIDEDLMNSIRQQIMSDLLSQCLNGRNQCPIGSKFAQLHCFYNWVLWCSKECENGEMHVCVVIGWNRLWVVHSKFN</sequence>
<comment type="caution">
    <text evidence="1">The sequence shown here is derived from an EMBL/GenBank/DDBJ whole genome shotgun (WGS) entry which is preliminary data.</text>
</comment>
<reference evidence="1" key="1">
    <citation type="submission" date="2021-02" db="EMBL/GenBank/DDBJ databases">
        <authorList>
            <person name="Nowell W R."/>
        </authorList>
    </citation>
    <scope>NUCLEOTIDE SEQUENCE</scope>
    <source>
        <strain evidence="1">Ploen Becks lab</strain>
    </source>
</reference>
<organism evidence="1 2">
    <name type="scientific">Brachionus calyciflorus</name>
    <dbReference type="NCBI Taxonomy" id="104777"/>
    <lineage>
        <taxon>Eukaryota</taxon>
        <taxon>Metazoa</taxon>
        <taxon>Spiralia</taxon>
        <taxon>Gnathifera</taxon>
        <taxon>Rotifera</taxon>
        <taxon>Eurotatoria</taxon>
        <taxon>Monogononta</taxon>
        <taxon>Pseudotrocha</taxon>
        <taxon>Ploima</taxon>
        <taxon>Brachionidae</taxon>
        <taxon>Brachionus</taxon>
    </lineage>
</organism>
<name>A0A813T4H7_9BILA</name>
<keyword evidence="2" id="KW-1185">Reference proteome</keyword>
<evidence type="ECO:0000313" key="2">
    <source>
        <dbReference type="Proteomes" id="UP000663879"/>
    </source>
</evidence>